<feature type="transmembrane region" description="Helical" evidence="1">
    <location>
        <begin position="131"/>
        <end position="149"/>
    </location>
</feature>
<proteinExistence type="predicted"/>
<gene>
    <name evidence="2" type="ORF">DPN68_11610</name>
</gene>
<evidence type="ECO:0000313" key="2">
    <source>
        <dbReference type="EMBL" id="RBA27521.1"/>
    </source>
</evidence>
<dbReference type="AlphaFoldDB" id="A0A365NZ99"/>
<dbReference type="Proteomes" id="UP000253319">
    <property type="component" value="Unassembled WGS sequence"/>
</dbReference>
<reference evidence="2 3" key="1">
    <citation type="submission" date="2018-06" db="EMBL/GenBank/DDBJ databases">
        <title>Flavobacterium tibetense sp. nov., isolated from a wetland YonghuCo on Tibetan Plateau.</title>
        <authorList>
            <person name="Xing P."/>
            <person name="Phurbu D."/>
            <person name="Lu H."/>
        </authorList>
    </citation>
    <scope>NUCLEOTIDE SEQUENCE [LARGE SCALE GENOMIC DNA]</scope>
    <source>
        <strain evidence="2 3">YH5</strain>
    </source>
</reference>
<protein>
    <submittedName>
        <fullName evidence="2">Uncharacterized protein</fullName>
    </submittedName>
</protein>
<keyword evidence="3" id="KW-1185">Reference proteome</keyword>
<feature type="transmembrane region" description="Helical" evidence="1">
    <location>
        <begin position="102"/>
        <end position="125"/>
    </location>
</feature>
<comment type="caution">
    <text evidence="2">The sequence shown here is derived from an EMBL/GenBank/DDBJ whole genome shotgun (WGS) entry which is preliminary data.</text>
</comment>
<accession>A0A365NZ99</accession>
<keyword evidence="1" id="KW-0472">Membrane</keyword>
<dbReference type="RefSeq" id="WP_113989814.1">
    <property type="nucleotide sequence ID" value="NZ_QLST01000017.1"/>
</dbReference>
<keyword evidence="1" id="KW-1133">Transmembrane helix</keyword>
<dbReference type="OrthoDB" id="894278at2"/>
<dbReference type="EMBL" id="QLST01000017">
    <property type="protein sequence ID" value="RBA27521.1"/>
    <property type="molecule type" value="Genomic_DNA"/>
</dbReference>
<name>A0A365NZ99_9FLAO</name>
<keyword evidence="1" id="KW-0812">Transmembrane</keyword>
<sequence length="162" mass="18983">MKTNFLFPNSWKIFGWLLFIIPIVVTTYFWITGGESIDNFLVVNTFAIYDDGFILQSGNGFFKMTKNAMLDEVLLVVCLIGGLIVGFAKTKNEDEMITHIRYTSLVWATYFNIIMMMITTLFVFGMVYFNAMIFFMISSLLFFIVRFHYMIYKFNKLNSDEE</sequence>
<feature type="transmembrane region" description="Helical" evidence="1">
    <location>
        <begin position="73"/>
        <end position="90"/>
    </location>
</feature>
<evidence type="ECO:0000313" key="3">
    <source>
        <dbReference type="Proteomes" id="UP000253319"/>
    </source>
</evidence>
<organism evidence="2 3">
    <name type="scientific">Flavobacterium tibetense</name>
    <dbReference type="NCBI Taxonomy" id="2233533"/>
    <lineage>
        <taxon>Bacteria</taxon>
        <taxon>Pseudomonadati</taxon>
        <taxon>Bacteroidota</taxon>
        <taxon>Flavobacteriia</taxon>
        <taxon>Flavobacteriales</taxon>
        <taxon>Flavobacteriaceae</taxon>
        <taxon>Flavobacterium</taxon>
    </lineage>
</organism>
<feature type="transmembrane region" description="Helical" evidence="1">
    <location>
        <begin position="12"/>
        <end position="31"/>
    </location>
</feature>
<evidence type="ECO:0000256" key="1">
    <source>
        <dbReference type="SAM" id="Phobius"/>
    </source>
</evidence>